<accession>A0A396JMB4</accession>
<dbReference type="Gramene" id="rna919">
    <property type="protein sequence ID" value="RHN77458.1"/>
    <property type="gene ID" value="gene919"/>
</dbReference>
<comment type="caution">
    <text evidence="1">The sequence shown here is derived from an EMBL/GenBank/DDBJ whole genome shotgun (WGS) entry which is preliminary data.</text>
</comment>
<organism evidence="1">
    <name type="scientific">Medicago truncatula</name>
    <name type="common">Barrel medic</name>
    <name type="synonym">Medicago tribuloides</name>
    <dbReference type="NCBI Taxonomy" id="3880"/>
    <lineage>
        <taxon>Eukaryota</taxon>
        <taxon>Viridiplantae</taxon>
        <taxon>Streptophyta</taxon>
        <taxon>Embryophyta</taxon>
        <taxon>Tracheophyta</taxon>
        <taxon>Spermatophyta</taxon>
        <taxon>Magnoliopsida</taxon>
        <taxon>eudicotyledons</taxon>
        <taxon>Gunneridae</taxon>
        <taxon>Pentapetalae</taxon>
        <taxon>rosids</taxon>
        <taxon>fabids</taxon>
        <taxon>Fabales</taxon>
        <taxon>Fabaceae</taxon>
        <taxon>Papilionoideae</taxon>
        <taxon>50 kb inversion clade</taxon>
        <taxon>NPAAA clade</taxon>
        <taxon>Hologalegina</taxon>
        <taxon>IRL clade</taxon>
        <taxon>Trifolieae</taxon>
        <taxon>Medicago</taxon>
    </lineage>
</organism>
<dbReference type="EMBL" id="PSQE01000001">
    <property type="protein sequence ID" value="RHN77458.1"/>
    <property type="molecule type" value="Genomic_DNA"/>
</dbReference>
<evidence type="ECO:0000313" key="1">
    <source>
        <dbReference type="EMBL" id="RHN77458.1"/>
    </source>
</evidence>
<dbReference type="AlphaFoldDB" id="A0A396JMB4"/>
<protein>
    <submittedName>
        <fullName evidence="1">Uncharacterized protein</fullName>
    </submittedName>
</protein>
<gene>
    <name evidence="1" type="ORF">MtrunA17_Chr1g0155041</name>
</gene>
<name>A0A396JMB4_MEDTR</name>
<sequence>MAKIHLTQIPCVVAYIPHTRITCLSRIHDFLSCQLKFTRTYTANKFCKESK</sequence>
<dbReference type="Proteomes" id="UP000265566">
    <property type="component" value="Chromosome 1"/>
</dbReference>
<reference evidence="1" key="1">
    <citation type="journal article" date="2018" name="Nat. Plants">
        <title>Whole-genome landscape of Medicago truncatula symbiotic genes.</title>
        <authorList>
            <person name="Pecrix Y."/>
            <person name="Gamas P."/>
            <person name="Carrere S."/>
        </authorList>
    </citation>
    <scope>NUCLEOTIDE SEQUENCE</scope>
    <source>
        <tissue evidence="1">Leaves</tissue>
    </source>
</reference>
<proteinExistence type="predicted"/>